<name>A0A7J3M3F2_ARCFL</name>
<organism evidence="1">
    <name type="scientific">Archaeoglobus fulgidus</name>
    <dbReference type="NCBI Taxonomy" id="2234"/>
    <lineage>
        <taxon>Archaea</taxon>
        <taxon>Methanobacteriati</taxon>
        <taxon>Methanobacteriota</taxon>
        <taxon>Archaeoglobi</taxon>
        <taxon>Archaeoglobales</taxon>
        <taxon>Archaeoglobaceae</taxon>
        <taxon>Archaeoglobus</taxon>
    </lineage>
</organism>
<comment type="caution">
    <text evidence="1">The sequence shown here is derived from an EMBL/GenBank/DDBJ whole genome shotgun (WGS) entry which is preliminary data.</text>
</comment>
<protein>
    <submittedName>
        <fullName evidence="1">Uncharacterized protein</fullName>
    </submittedName>
</protein>
<gene>
    <name evidence="1" type="ORF">ENT52_06770</name>
</gene>
<dbReference type="EMBL" id="DSYZ01000127">
    <property type="protein sequence ID" value="HGT83411.1"/>
    <property type="molecule type" value="Genomic_DNA"/>
</dbReference>
<evidence type="ECO:0000313" key="1">
    <source>
        <dbReference type="EMBL" id="HGT83411.1"/>
    </source>
</evidence>
<accession>A0A7J3M3F2</accession>
<proteinExistence type="predicted"/>
<reference evidence="1" key="1">
    <citation type="journal article" date="2020" name="mSystems">
        <title>Genome- and Community-Level Interaction Insights into Carbon Utilization and Element Cycling Functions of Hydrothermarchaeota in Hydrothermal Sediment.</title>
        <authorList>
            <person name="Zhou Z."/>
            <person name="Liu Y."/>
            <person name="Xu W."/>
            <person name="Pan J."/>
            <person name="Luo Z.H."/>
            <person name="Li M."/>
        </authorList>
    </citation>
    <scope>NUCLEOTIDE SEQUENCE [LARGE SCALE GENOMIC DNA]</scope>
    <source>
        <strain evidence="1">SpSt-587</strain>
    </source>
</reference>
<dbReference type="AlphaFoldDB" id="A0A7J3M3F2"/>
<sequence>MKIIQSVLETSEEGDKILITFPDIYSFYTVCMWLAQKFGDIFWILWTDAAIERINHLGRKYGFPKVGDAIVVASKKECDYLRVVEKISLEELGEIRTFIPENKLVVSFGVNFLPFYGYDVSKAIEALIEIDRGVLLTAIVGKVPEGITTFHDVHIEIIKSGNSFIAYHNYIAKLTFSMKGGVTVVSDNLDLR</sequence>